<dbReference type="EMBL" id="CP115543">
    <property type="protein sequence ID" value="WNH47950.1"/>
    <property type="molecule type" value="Genomic_DNA"/>
</dbReference>
<dbReference type="Proteomes" id="UP001305421">
    <property type="component" value="Chromosome"/>
</dbReference>
<evidence type="ECO:0000313" key="3">
    <source>
        <dbReference type="Proteomes" id="UP001305421"/>
    </source>
</evidence>
<proteinExistence type="predicted"/>
<keyword evidence="3" id="KW-1185">Reference proteome</keyword>
<gene>
    <name evidence="2" type="ORF">PDM28_14885</name>
</gene>
<organism evidence="2 3">
    <name type="scientific">Stenotrophomonas aracearum</name>
    <dbReference type="NCBI Taxonomy" id="3003272"/>
    <lineage>
        <taxon>Bacteria</taxon>
        <taxon>Pseudomonadati</taxon>
        <taxon>Pseudomonadota</taxon>
        <taxon>Gammaproteobacteria</taxon>
        <taxon>Lysobacterales</taxon>
        <taxon>Lysobacteraceae</taxon>
        <taxon>Stenotrophomonas</taxon>
    </lineage>
</organism>
<reference evidence="2 3" key="1">
    <citation type="submission" date="2022-12" db="EMBL/GenBank/DDBJ databases">
        <title>Two new species, Stenotrophomonas aracearum and Stenotrophomonas oahuensis, isolated from Anthurium (Araceae family) in Hawaii.</title>
        <authorList>
            <person name="Chunag S.C."/>
            <person name="Dobhal S."/>
            <person name="Alvarez A."/>
            <person name="Arif M."/>
        </authorList>
    </citation>
    <scope>NUCLEOTIDE SEQUENCE [LARGE SCALE GENOMIC DNA]</scope>
    <source>
        <strain evidence="2 3">A5588</strain>
    </source>
</reference>
<feature type="domain" description="DUF6869" evidence="1">
    <location>
        <begin position="23"/>
        <end position="123"/>
    </location>
</feature>
<name>A0ABY9YAT6_9GAMM</name>
<dbReference type="Pfam" id="PF21746">
    <property type="entry name" value="DUF6869"/>
    <property type="match status" value="1"/>
</dbReference>
<sequence length="127" mass="14171">MAIEERGIGEIAASWIALHRLAEESPEREALFWAFCSAHELVIEDPEKGWAMIEEIRRLDGSDLILSNLAAGPLEDLLVAHGEQLIERIEAACGRDQQLKRLLGATWQNDMADALWARIKAIAAPSW</sequence>
<evidence type="ECO:0000259" key="1">
    <source>
        <dbReference type="Pfam" id="PF21746"/>
    </source>
</evidence>
<evidence type="ECO:0000313" key="2">
    <source>
        <dbReference type="EMBL" id="WNH47950.1"/>
    </source>
</evidence>
<protein>
    <recommendedName>
        <fullName evidence="1">DUF6869 domain-containing protein</fullName>
    </recommendedName>
</protein>
<dbReference type="InterPro" id="IPR049221">
    <property type="entry name" value="DUF6869"/>
</dbReference>
<dbReference type="RefSeq" id="WP_311182630.1">
    <property type="nucleotide sequence ID" value="NZ_CP115543.1"/>
</dbReference>
<accession>A0ABY9YAT6</accession>